<dbReference type="InterPro" id="IPR011050">
    <property type="entry name" value="Pectin_lyase_fold/virulence"/>
</dbReference>
<dbReference type="InterPro" id="IPR012334">
    <property type="entry name" value="Pectin_lyas_fold"/>
</dbReference>
<dbReference type="SMART" id="SM00710">
    <property type="entry name" value="PbH1"/>
    <property type="match status" value="5"/>
</dbReference>
<dbReference type="VEuPathDB" id="AmoebaDB:EIN_431600"/>
<gene>
    <name evidence="2" type="ORF">EIN_431600</name>
</gene>
<dbReference type="InterPro" id="IPR039448">
    <property type="entry name" value="Beta_helix"/>
</dbReference>
<dbReference type="AlphaFoldDB" id="A0A0A1UCX4"/>
<evidence type="ECO:0000313" key="3">
    <source>
        <dbReference type="Proteomes" id="UP000014680"/>
    </source>
</evidence>
<dbReference type="InterPro" id="IPR006626">
    <property type="entry name" value="PbH1"/>
</dbReference>
<feature type="domain" description="Right handed beta helix" evidence="1">
    <location>
        <begin position="65"/>
        <end position="256"/>
    </location>
</feature>
<dbReference type="OrthoDB" id="34069at2759"/>
<dbReference type="KEGG" id="eiv:EIN_431600"/>
<dbReference type="Proteomes" id="UP000014680">
    <property type="component" value="Unassembled WGS sequence"/>
</dbReference>
<keyword evidence="3" id="KW-1185">Reference proteome</keyword>
<protein>
    <recommendedName>
        <fullName evidence="1">Right handed beta helix domain-containing protein</fullName>
    </recommendedName>
</protein>
<sequence length="440" mass="49745">MQWLTAGVNGTHDKPLTIRAALNSKVIFDASGKAYAFHLENSSNIEVVGPFTARSASYLTVSAVNCTNITLSNFKVYNSTMWAILVTGFNILVKDNYAQDCVLRNENCKSTTGWEQCVATSAVSQYIPILSENITFDHNEVYHSWGEGIDIILCTNCVIKNNYVHDTTSQLFYTDNSHNILIENNVFRLTNGTLKGCKGDTNAISIGDENWAIKPISVVNITIKNNFIWGCSNGVSYWGSNSVAYYSNITVIFNTFWKIEKAALQFTNDCVVKNKSFFNQFKNNFVYSPQEYYSAAVNPNYLDQWNVSANIYYGVNRINLKDNWNGTDGNCHSIYVPLDAQRPEYFFGKGFFGNCSNERYWEPHVETYCFVPKKESVLYHKGVDATYFEVIGKHQEDYYGCVRSRVKPSIGFSEGEYMCNFDGTMINSVVVILITILCVL</sequence>
<proteinExistence type="predicted"/>
<reference evidence="2 3" key="1">
    <citation type="submission" date="2012-10" db="EMBL/GenBank/DDBJ databases">
        <authorList>
            <person name="Zafar N."/>
            <person name="Inman J."/>
            <person name="Hall N."/>
            <person name="Lorenzi H."/>
            <person name="Caler E."/>
        </authorList>
    </citation>
    <scope>NUCLEOTIDE SEQUENCE [LARGE SCALE GENOMIC DNA]</scope>
    <source>
        <strain evidence="2 3">IP1</strain>
    </source>
</reference>
<dbReference type="Gene3D" id="2.160.20.10">
    <property type="entry name" value="Single-stranded right-handed beta-helix, Pectin lyase-like"/>
    <property type="match status" value="1"/>
</dbReference>
<accession>A0A0A1UCX4</accession>
<evidence type="ECO:0000259" key="1">
    <source>
        <dbReference type="Pfam" id="PF13229"/>
    </source>
</evidence>
<dbReference type="GeneID" id="14892698"/>
<dbReference type="EMBL" id="KB206267">
    <property type="protein sequence ID" value="ELP93688.1"/>
    <property type="molecule type" value="Genomic_DNA"/>
</dbReference>
<organism evidence="2 3">
    <name type="scientific">Entamoeba invadens IP1</name>
    <dbReference type="NCBI Taxonomy" id="370355"/>
    <lineage>
        <taxon>Eukaryota</taxon>
        <taxon>Amoebozoa</taxon>
        <taxon>Evosea</taxon>
        <taxon>Archamoebae</taxon>
        <taxon>Mastigamoebida</taxon>
        <taxon>Entamoebidae</taxon>
        <taxon>Entamoeba</taxon>
    </lineage>
</organism>
<dbReference type="Pfam" id="PF13229">
    <property type="entry name" value="Beta_helix"/>
    <property type="match status" value="1"/>
</dbReference>
<evidence type="ECO:0000313" key="2">
    <source>
        <dbReference type="EMBL" id="ELP93688.1"/>
    </source>
</evidence>
<dbReference type="SUPFAM" id="SSF51126">
    <property type="entry name" value="Pectin lyase-like"/>
    <property type="match status" value="1"/>
</dbReference>
<dbReference type="RefSeq" id="XP_004260459.1">
    <property type="nucleotide sequence ID" value="XM_004260411.1"/>
</dbReference>
<name>A0A0A1UCX4_ENTIV</name>